<dbReference type="EMBL" id="KQ459580">
    <property type="protein sequence ID" value="KPI99284.1"/>
    <property type="molecule type" value="Genomic_DNA"/>
</dbReference>
<name>A0A194Q2Q7_PAPXU</name>
<feature type="compositionally biased region" description="Polar residues" evidence="1">
    <location>
        <begin position="60"/>
        <end position="74"/>
    </location>
</feature>
<accession>A0A194Q2Q7</accession>
<feature type="region of interest" description="Disordered" evidence="1">
    <location>
        <begin position="59"/>
        <end position="92"/>
    </location>
</feature>
<protein>
    <submittedName>
        <fullName evidence="2">Uncharacterized protein</fullName>
    </submittedName>
</protein>
<evidence type="ECO:0000313" key="2">
    <source>
        <dbReference type="EMBL" id="KPI99284.1"/>
    </source>
</evidence>
<feature type="compositionally biased region" description="Basic and acidic residues" evidence="1">
    <location>
        <begin position="82"/>
        <end position="92"/>
    </location>
</feature>
<dbReference type="AlphaFoldDB" id="A0A194Q2Q7"/>
<evidence type="ECO:0000313" key="3">
    <source>
        <dbReference type="Proteomes" id="UP000053268"/>
    </source>
</evidence>
<evidence type="ECO:0000256" key="1">
    <source>
        <dbReference type="SAM" id="MobiDB-lite"/>
    </source>
</evidence>
<dbReference type="Proteomes" id="UP000053268">
    <property type="component" value="Unassembled WGS sequence"/>
</dbReference>
<proteinExistence type="predicted"/>
<reference evidence="2 3" key="1">
    <citation type="journal article" date="2015" name="Nat. Commun.">
        <title>Outbred genome sequencing and CRISPR/Cas9 gene editing in butterflies.</title>
        <authorList>
            <person name="Li X."/>
            <person name="Fan D."/>
            <person name="Zhang W."/>
            <person name="Liu G."/>
            <person name="Zhang L."/>
            <person name="Zhao L."/>
            <person name="Fang X."/>
            <person name="Chen L."/>
            <person name="Dong Y."/>
            <person name="Chen Y."/>
            <person name="Ding Y."/>
            <person name="Zhao R."/>
            <person name="Feng M."/>
            <person name="Zhu Y."/>
            <person name="Feng Y."/>
            <person name="Jiang X."/>
            <person name="Zhu D."/>
            <person name="Xiang H."/>
            <person name="Feng X."/>
            <person name="Li S."/>
            <person name="Wang J."/>
            <person name="Zhang G."/>
            <person name="Kronforst M.R."/>
            <person name="Wang W."/>
        </authorList>
    </citation>
    <scope>NUCLEOTIDE SEQUENCE [LARGE SCALE GENOMIC DNA]</scope>
    <source>
        <strain evidence="2">Ya'a_city_454_Px</strain>
        <tissue evidence="2">Whole body</tissue>
    </source>
</reference>
<gene>
    <name evidence="2" type="ORF">RR46_05468</name>
</gene>
<organism evidence="2 3">
    <name type="scientific">Papilio xuthus</name>
    <name type="common">Asian swallowtail butterfly</name>
    <dbReference type="NCBI Taxonomy" id="66420"/>
    <lineage>
        <taxon>Eukaryota</taxon>
        <taxon>Metazoa</taxon>
        <taxon>Ecdysozoa</taxon>
        <taxon>Arthropoda</taxon>
        <taxon>Hexapoda</taxon>
        <taxon>Insecta</taxon>
        <taxon>Pterygota</taxon>
        <taxon>Neoptera</taxon>
        <taxon>Endopterygota</taxon>
        <taxon>Lepidoptera</taxon>
        <taxon>Glossata</taxon>
        <taxon>Ditrysia</taxon>
        <taxon>Papilionoidea</taxon>
        <taxon>Papilionidae</taxon>
        <taxon>Papilioninae</taxon>
        <taxon>Papilio</taxon>
    </lineage>
</organism>
<keyword evidence="3" id="KW-1185">Reference proteome</keyword>
<sequence>MSFAVGFIEILTNEVRSTRRVLHKVTPRPEFVMYVQRRQELTGETRRVQRVEDITDVVTYPTTNDGSTQPQCNGGASPWGNRLRDHGSPYAR</sequence>